<dbReference type="GO" id="GO:0016757">
    <property type="term" value="F:glycosyltransferase activity"/>
    <property type="evidence" value="ECO:0007669"/>
    <property type="project" value="InterPro"/>
</dbReference>
<keyword evidence="3" id="KW-1185">Reference proteome</keyword>
<evidence type="ECO:0000313" key="3">
    <source>
        <dbReference type="Proteomes" id="UP000077667"/>
    </source>
</evidence>
<organism evidence="2 3">
    <name type="scientific">Niabella ginsenosidivorans</name>
    <dbReference type="NCBI Taxonomy" id="1176587"/>
    <lineage>
        <taxon>Bacteria</taxon>
        <taxon>Pseudomonadati</taxon>
        <taxon>Bacteroidota</taxon>
        <taxon>Chitinophagia</taxon>
        <taxon>Chitinophagales</taxon>
        <taxon>Chitinophagaceae</taxon>
        <taxon>Niabella</taxon>
    </lineage>
</organism>
<dbReference type="KEGG" id="nia:A8C56_08010"/>
<dbReference type="CDD" id="cd03801">
    <property type="entry name" value="GT4_PimA-like"/>
    <property type="match status" value="1"/>
</dbReference>
<evidence type="ECO:0000313" key="2">
    <source>
        <dbReference type="EMBL" id="ANH80934.1"/>
    </source>
</evidence>
<evidence type="ECO:0000259" key="1">
    <source>
        <dbReference type="Pfam" id="PF00534"/>
    </source>
</evidence>
<protein>
    <recommendedName>
        <fullName evidence="1">Glycosyl transferase family 1 domain-containing protein</fullName>
    </recommendedName>
</protein>
<name>A0A1A9I2Y8_9BACT</name>
<dbReference type="AlphaFoldDB" id="A0A1A9I2Y8"/>
<proteinExistence type="predicted"/>
<dbReference type="Proteomes" id="UP000077667">
    <property type="component" value="Chromosome"/>
</dbReference>
<dbReference type="Pfam" id="PF00534">
    <property type="entry name" value="Glycos_transf_1"/>
    <property type="match status" value="1"/>
</dbReference>
<dbReference type="SUPFAM" id="SSF53756">
    <property type="entry name" value="UDP-Glycosyltransferase/glycogen phosphorylase"/>
    <property type="match status" value="1"/>
</dbReference>
<dbReference type="InterPro" id="IPR001296">
    <property type="entry name" value="Glyco_trans_1"/>
</dbReference>
<reference evidence="2 3" key="1">
    <citation type="submission" date="2016-05" db="EMBL/GenBank/DDBJ databases">
        <title>Niabella ginsenosidivorans BS26 whole genome sequencing.</title>
        <authorList>
            <person name="Im W.T."/>
            <person name="Siddiqi M.Z."/>
        </authorList>
    </citation>
    <scope>NUCLEOTIDE SEQUENCE [LARGE SCALE GENOMIC DNA]</scope>
    <source>
        <strain evidence="2 3">BS26</strain>
    </source>
</reference>
<accession>A0A1A9I2Y8</accession>
<dbReference type="PANTHER" id="PTHR12526:SF630">
    <property type="entry name" value="GLYCOSYLTRANSFERASE"/>
    <property type="match status" value="1"/>
</dbReference>
<dbReference type="PANTHER" id="PTHR12526">
    <property type="entry name" value="GLYCOSYLTRANSFERASE"/>
    <property type="match status" value="1"/>
</dbReference>
<dbReference type="EMBL" id="CP015772">
    <property type="protein sequence ID" value="ANH80934.1"/>
    <property type="molecule type" value="Genomic_DNA"/>
</dbReference>
<dbReference type="Gene3D" id="3.40.50.2000">
    <property type="entry name" value="Glycogen Phosphorylase B"/>
    <property type="match status" value="2"/>
</dbReference>
<sequence>MKKKKVLIIPNSGLTKIKEDFYVDERTGKFALELQNLGNKVIFFGQAVKVDTIIHTFKLKENGIEVISLDRKKNKLLNYICLYIKSLKPIFSADYIYIFYPNALKFTGLEAILLRKRYGLYIRGMNHLKGKFSRILYKNSDAVFTVSNFFTAYVNKVVGKNIAETIRPMIALTNKDIIRDRVYNAKHQYKLLYLGRITKEKGLYELLEAINELKSDGINLQLKIVGDGDEINSLKKTCRQLNLLDTVSFEGPCYDQRLIVKYYLNADIYILPTYSEGFPRTLYEAMVYGTPIVTTFVGGIPSIMKNEFNCLEIIPQSAKSIVDVVKRLITNYSQVIGYTKNATTTIERILDTNKLTHAQALNKRIN</sequence>
<dbReference type="STRING" id="1176587.A8C56_08010"/>
<feature type="domain" description="Glycosyl transferase family 1" evidence="1">
    <location>
        <begin position="177"/>
        <end position="334"/>
    </location>
</feature>
<gene>
    <name evidence="2" type="ORF">A8C56_08010</name>
</gene>
<dbReference type="RefSeq" id="WP_067754289.1">
    <property type="nucleotide sequence ID" value="NZ_CP015772.1"/>
</dbReference>
<dbReference type="OrthoDB" id="7560678at2"/>